<dbReference type="Pfam" id="PF13416">
    <property type="entry name" value="SBP_bac_8"/>
    <property type="match status" value="1"/>
</dbReference>
<comment type="similarity">
    <text evidence="5">Belongs to the bacterial solute-binding protein PotD/PotF family.</text>
</comment>
<dbReference type="PRINTS" id="PR00909">
    <property type="entry name" value="SPERMDNBNDNG"/>
</dbReference>
<dbReference type="InterPro" id="IPR006059">
    <property type="entry name" value="SBP"/>
</dbReference>
<keyword evidence="8" id="KW-1185">Reference proteome</keyword>
<organism evidence="7 8">
    <name type="scientific">Rhizobium rhizoryzae</name>
    <dbReference type="NCBI Taxonomy" id="451876"/>
    <lineage>
        <taxon>Bacteria</taxon>
        <taxon>Pseudomonadati</taxon>
        <taxon>Pseudomonadota</taxon>
        <taxon>Alphaproteobacteria</taxon>
        <taxon>Hyphomicrobiales</taxon>
        <taxon>Rhizobiaceae</taxon>
        <taxon>Rhizobium/Agrobacterium group</taxon>
        <taxon>Rhizobium</taxon>
    </lineage>
</organism>
<dbReference type="PIRSF" id="PIRSF019574">
    <property type="entry name" value="Periplasmic_polyamine_BP"/>
    <property type="match status" value="1"/>
</dbReference>
<feature type="chain" id="PRO_5030945260" description="Putrescine-binding periplasmic protein" evidence="6">
    <location>
        <begin position="25"/>
        <end position="372"/>
    </location>
</feature>
<keyword evidence="3 6" id="KW-0732">Signal</keyword>
<proteinExistence type="inferred from homology"/>
<evidence type="ECO:0000313" key="7">
    <source>
        <dbReference type="EMBL" id="MBB4143252.1"/>
    </source>
</evidence>
<reference evidence="7 8" key="1">
    <citation type="submission" date="2020-08" db="EMBL/GenBank/DDBJ databases">
        <title>Genomic Encyclopedia of Type Strains, Phase IV (KMG-IV): sequencing the most valuable type-strain genomes for metagenomic binning, comparative biology and taxonomic classification.</title>
        <authorList>
            <person name="Goeker M."/>
        </authorList>
    </citation>
    <scope>NUCLEOTIDE SEQUENCE [LARGE SCALE GENOMIC DNA]</scope>
    <source>
        <strain evidence="7 8">DSM 29514</strain>
    </source>
</reference>
<name>A0A7W6LFI7_9HYPH</name>
<keyword evidence="4 5" id="KW-0574">Periplasm</keyword>
<evidence type="ECO:0000256" key="5">
    <source>
        <dbReference type="PIRNR" id="PIRNR019574"/>
    </source>
</evidence>
<evidence type="ECO:0000256" key="1">
    <source>
        <dbReference type="ARBA" id="ARBA00004418"/>
    </source>
</evidence>
<dbReference type="RefSeq" id="WP_183898016.1">
    <property type="nucleotide sequence ID" value="NZ_CP049250.1"/>
</dbReference>
<sequence>MRQTTLRLVAAGAALATTILTTSALPTMALAQERVVHVYNWSDYIDESILEDFTKETGIKVVYDVFDNNEIVETKLLAGGSGYDVVVPTGPFLARQISAGVFQKLDKSKLPNLSNMWPQVMERLAKYDPGNQFAVNYMWGTTGIGYNVDKVKAALGDVPIDSWDVLFKPENAKKLKGCGINILDASDETFAIAMNYLGKNADSKASADLVAGGEVYRKIRPYVKSFNSSAYIDELANGDTCITIGWSGDILQAKKRAVEAKNGVKVNYVIPKEGTYMWFDNLAIPADAKHVEEAHAFINYLMKPEVIAKASNFVQYANGNLASQKFIDESVAKNPSVYPNEATLGKLFTISPYDPKAQRVLNREWTSIKTGK</sequence>
<dbReference type="GO" id="GO:0042597">
    <property type="term" value="C:periplasmic space"/>
    <property type="evidence" value="ECO:0007669"/>
    <property type="project" value="UniProtKB-SubCell"/>
</dbReference>
<dbReference type="GO" id="GO:0015846">
    <property type="term" value="P:polyamine transport"/>
    <property type="evidence" value="ECO:0007669"/>
    <property type="project" value="InterPro"/>
</dbReference>
<protein>
    <recommendedName>
        <fullName evidence="5">Putrescine-binding periplasmic protein</fullName>
    </recommendedName>
</protein>
<dbReference type="Gene3D" id="3.40.190.10">
    <property type="entry name" value="Periplasmic binding protein-like II"/>
    <property type="match status" value="2"/>
</dbReference>
<evidence type="ECO:0000313" key="8">
    <source>
        <dbReference type="Proteomes" id="UP000519897"/>
    </source>
</evidence>
<evidence type="ECO:0000256" key="4">
    <source>
        <dbReference type="ARBA" id="ARBA00022764"/>
    </source>
</evidence>
<dbReference type="EMBL" id="JACIEC010000001">
    <property type="protein sequence ID" value="MBB4143252.1"/>
    <property type="molecule type" value="Genomic_DNA"/>
</dbReference>
<evidence type="ECO:0000256" key="2">
    <source>
        <dbReference type="ARBA" id="ARBA00022448"/>
    </source>
</evidence>
<dbReference type="PANTHER" id="PTHR30222">
    <property type="entry name" value="SPERMIDINE/PUTRESCINE-BINDING PERIPLASMIC PROTEIN"/>
    <property type="match status" value="1"/>
</dbReference>
<comment type="subcellular location">
    <subcellularLocation>
        <location evidence="1 5">Periplasm</location>
    </subcellularLocation>
</comment>
<comment type="caution">
    <text evidence="7">The sequence shown here is derived from an EMBL/GenBank/DDBJ whole genome shotgun (WGS) entry which is preliminary data.</text>
</comment>
<accession>A0A7W6LFI7</accession>
<comment type="function">
    <text evidence="5">Required for the activity of the bacterial periplasmic transport system of putrescine.</text>
</comment>
<evidence type="ECO:0000256" key="6">
    <source>
        <dbReference type="SAM" id="SignalP"/>
    </source>
</evidence>
<gene>
    <name evidence="7" type="ORF">GGQ72_001751</name>
</gene>
<feature type="signal peptide" evidence="6">
    <location>
        <begin position="1"/>
        <end position="24"/>
    </location>
</feature>
<keyword evidence="2 5" id="KW-0813">Transport</keyword>
<evidence type="ECO:0000256" key="3">
    <source>
        <dbReference type="ARBA" id="ARBA00022729"/>
    </source>
</evidence>
<dbReference type="InterPro" id="IPR001188">
    <property type="entry name" value="Sperm_putr-bd"/>
</dbReference>
<dbReference type="Proteomes" id="UP000519897">
    <property type="component" value="Unassembled WGS sequence"/>
</dbReference>
<dbReference type="AlphaFoldDB" id="A0A7W6LFI7"/>
<dbReference type="GO" id="GO:0019808">
    <property type="term" value="F:polyamine binding"/>
    <property type="evidence" value="ECO:0007669"/>
    <property type="project" value="InterPro"/>
</dbReference>
<dbReference type="PANTHER" id="PTHR30222:SF12">
    <property type="entry name" value="NORSPERMIDINE SENSOR"/>
    <property type="match status" value="1"/>
</dbReference>
<dbReference type="CDD" id="cd13659">
    <property type="entry name" value="PBP2_PotF"/>
    <property type="match status" value="1"/>
</dbReference>
<dbReference type="SUPFAM" id="SSF53850">
    <property type="entry name" value="Periplasmic binding protein-like II"/>
    <property type="match status" value="1"/>
</dbReference>